<evidence type="ECO:0000313" key="2">
    <source>
        <dbReference type="EMBL" id="MDN4166507.1"/>
    </source>
</evidence>
<evidence type="ECO:0000313" key="3">
    <source>
        <dbReference type="Proteomes" id="UP001168552"/>
    </source>
</evidence>
<name>A0ABT8F7Q1_9BACT</name>
<feature type="domain" description="LPS-assembly protein LptD central" evidence="1">
    <location>
        <begin position="207"/>
        <end position="686"/>
    </location>
</feature>
<reference evidence="2" key="1">
    <citation type="submission" date="2023-06" db="EMBL/GenBank/DDBJ databases">
        <title>Cytophagales bacterium Strain LB-30, isolated from soil.</title>
        <authorList>
            <person name="Liu B."/>
        </authorList>
    </citation>
    <scope>NUCLEOTIDE SEQUENCE</scope>
    <source>
        <strain evidence="2">LB-30</strain>
    </source>
</reference>
<dbReference type="EMBL" id="JAUHJS010000007">
    <property type="protein sequence ID" value="MDN4166507.1"/>
    <property type="molecule type" value="Genomic_DNA"/>
</dbReference>
<accession>A0ABT8F7Q1</accession>
<gene>
    <name evidence="2" type="ORF">QWY31_13435</name>
</gene>
<organism evidence="2 3">
    <name type="scientific">Shiella aurantiaca</name>
    <dbReference type="NCBI Taxonomy" id="3058365"/>
    <lineage>
        <taxon>Bacteria</taxon>
        <taxon>Pseudomonadati</taxon>
        <taxon>Bacteroidota</taxon>
        <taxon>Cytophagia</taxon>
        <taxon>Cytophagales</taxon>
        <taxon>Shiellaceae</taxon>
        <taxon>Shiella</taxon>
    </lineage>
</organism>
<evidence type="ECO:0000259" key="1">
    <source>
        <dbReference type="Pfam" id="PF19838"/>
    </source>
</evidence>
<dbReference type="PANTHER" id="PTHR30189:SF1">
    <property type="entry name" value="LPS-ASSEMBLY PROTEIN LPTD"/>
    <property type="match status" value="1"/>
</dbReference>
<proteinExistence type="predicted"/>
<dbReference type="InterPro" id="IPR050218">
    <property type="entry name" value="LptD"/>
</dbReference>
<comment type="caution">
    <text evidence="2">The sequence shown here is derived from an EMBL/GenBank/DDBJ whole genome shotgun (WGS) entry which is preliminary data.</text>
</comment>
<dbReference type="InterPro" id="IPR045659">
    <property type="entry name" value="LptD_2"/>
</dbReference>
<sequence length="910" mass="103624">MQSLKFAFLLGCFIFLSDSTFSQSISIPKDSSALQAKSTEGILPADSVPSTAPKTSAAVETTIKYKAKDSIFFDVNKRQVKMYGESKIIYGSTELEAAETQIDWESNTISANGVQDTTGKKIGVPVFIDDGQTYVTQDMKYNFKTKKAYISGVVTQQGEAFMHGEKIKKNEFNEMFVNSAKYTTCNLEKPHFHIASSKIKLIPNDKIVAGPFHLRVNDIPTPLGFAFGMFPLPRKRASGIIFPTYGEERRRGFFLRDGGYYLALNDYITVAVLGEVYSKGSNGLSVKTDYRKRYAYNGNFNFRYNKQRISENIEDTLVQKDYWIQWSHSPVSKGLSRFSASVNAGTSSFNVNNPSDVARNINQTFNSSISYSTSFPGTPFNLSSSLRHTQNVRTNAVSMSFPEVALNMNRIYPFKFKGSSGKAWYEKINLAYNSNFTNQIANRPLKRVDGTDSTYYEPFNQETIPTLIRNGRNGVRHTVPISTSFNLFKHFTVSPNFNYNEIWYFKSLDWNLNPETNLIEADTIQGFSRAGNYNFGAGINTRMYGILNFKSERIKAIRHTFIPSVSYSYNPDYTDPSYGVYKYVQDSLGREVLTNKYQGFVYGTLPQGQSSSISFSLSNNLEMKVHNPKDTSRTDKKVAIFENLSVTGSYNMLADSFKLSDLRLAARTRIFDNKFDVNFSMLFDPYVWRTDSTFMNTRGEEQILERRLNEFAWQNGQGVGRLKSVDLSVSTNFNPKAREAEAKNPNTMRGMDGNPLPPGSIDPATGLPVEMNNFSNDMSPEMAHLYTNPNEYVDFNIPWSLRVMYNIRWNRSQSSGTATTLEPNITQTIRTSGDVNITDKWKIGFSTGWDFTKKEITQTDIRIFRDLHCWEMNLNWTPFGRFTSYSMDIRVKASVLRDLKYNRRRSFWDN</sequence>
<keyword evidence="3" id="KW-1185">Reference proteome</keyword>
<dbReference type="Proteomes" id="UP001168552">
    <property type="component" value="Unassembled WGS sequence"/>
</dbReference>
<dbReference type="RefSeq" id="WP_320005044.1">
    <property type="nucleotide sequence ID" value="NZ_JAUHJS010000007.1"/>
</dbReference>
<protein>
    <submittedName>
        <fullName evidence="2">LPS assembly protein LptD</fullName>
    </submittedName>
</protein>
<dbReference type="Pfam" id="PF19838">
    <property type="entry name" value="LptD_2"/>
    <property type="match status" value="1"/>
</dbReference>
<dbReference type="PANTHER" id="PTHR30189">
    <property type="entry name" value="LPS-ASSEMBLY PROTEIN"/>
    <property type="match status" value="1"/>
</dbReference>